<evidence type="ECO:0000313" key="3">
    <source>
        <dbReference type="EMBL" id="MFE1755824.1"/>
    </source>
</evidence>
<organism evidence="3 4">
    <name type="scientific">Streptomyces anandii</name>
    <dbReference type="NCBI Taxonomy" id="285454"/>
    <lineage>
        <taxon>Bacteria</taxon>
        <taxon>Bacillati</taxon>
        <taxon>Actinomycetota</taxon>
        <taxon>Actinomycetes</taxon>
        <taxon>Kitasatosporales</taxon>
        <taxon>Streptomycetaceae</taxon>
        <taxon>Streptomyces</taxon>
    </lineage>
</organism>
<evidence type="ECO:0000259" key="2">
    <source>
        <dbReference type="Pfam" id="PF13340"/>
    </source>
</evidence>
<dbReference type="PANTHER" id="PTHR30007:SF1">
    <property type="entry name" value="BLR1914 PROTEIN"/>
    <property type="match status" value="1"/>
</dbReference>
<evidence type="ECO:0000313" key="4">
    <source>
        <dbReference type="Proteomes" id="UP001599756"/>
    </source>
</evidence>
<accession>A0ABW6HGP9</accession>
<dbReference type="Pfam" id="PF13340">
    <property type="entry name" value="DUF4096"/>
    <property type="match status" value="1"/>
</dbReference>
<dbReference type="RefSeq" id="WP_381843488.1">
    <property type="nucleotide sequence ID" value="NZ_JBHYTS010000118.1"/>
</dbReference>
<keyword evidence="4" id="KW-1185">Reference proteome</keyword>
<feature type="domain" description="Transposase IS4-like" evidence="1">
    <location>
        <begin position="102"/>
        <end position="257"/>
    </location>
</feature>
<dbReference type="EMBL" id="JBHYTS010000118">
    <property type="protein sequence ID" value="MFE1755824.1"/>
    <property type="molecule type" value="Genomic_DNA"/>
</dbReference>
<dbReference type="PANTHER" id="PTHR30007">
    <property type="entry name" value="PHP DOMAIN PROTEIN"/>
    <property type="match status" value="1"/>
</dbReference>
<dbReference type="NCBIfam" id="NF033580">
    <property type="entry name" value="transpos_IS5_3"/>
    <property type="match status" value="1"/>
</dbReference>
<protein>
    <submittedName>
        <fullName evidence="3">IS5 family transposase</fullName>
    </submittedName>
</protein>
<dbReference type="InterPro" id="IPR002559">
    <property type="entry name" value="Transposase_11"/>
</dbReference>
<sequence>MVERLVPDELWELFQRVVPEAPTRPQGGGRRRHGDREVLAAIVFVATSGCTWQQLPSASFGPSGATAHRRFAEWSKSRVWAKLRRLVLDELGSRGDLDWSRCAIDSVNMRAMKGELTGPNPVDRGKYGSKIHLITERTGLPLSVGISGANVHDSQALIPLVQGIPPVRSRRGRRRRKPGKLHGDKGYDYNHLRRWLRDRRITPRIARKGTDSSQRLGRHRWTIERTMAWLAGCRRLHRRYERKASHFLAFTSIACTLICYRRLTSTNDTQEASV</sequence>
<name>A0ABW6HGP9_9ACTN</name>
<gene>
    <name evidence="3" type="ORF">ACFW88_35760</name>
</gene>
<reference evidence="3 4" key="1">
    <citation type="submission" date="2024-09" db="EMBL/GenBank/DDBJ databases">
        <title>The Natural Products Discovery Center: Release of the First 8490 Sequenced Strains for Exploring Actinobacteria Biosynthetic Diversity.</title>
        <authorList>
            <person name="Kalkreuter E."/>
            <person name="Kautsar S.A."/>
            <person name="Yang D."/>
            <person name="Bader C.D."/>
            <person name="Teijaro C.N."/>
            <person name="Fluegel L."/>
            <person name="Davis C.M."/>
            <person name="Simpson J.R."/>
            <person name="Lauterbach L."/>
            <person name="Steele A.D."/>
            <person name="Gui C."/>
            <person name="Meng S."/>
            <person name="Li G."/>
            <person name="Viehrig K."/>
            <person name="Ye F."/>
            <person name="Su P."/>
            <person name="Kiefer A.F."/>
            <person name="Nichols A."/>
            <person name="Cepeda A.J."/>
            <person name="Yan W."/>
            <person name="Fan B."/>
            <person name="Jiang Y."/>
            <person name="Adhikari A."/>
            <person name="Zheng C.-J."/>
            <person name="Schuster L."/>
            <person name="Cowan T.M."/>
            <person name="Smanski M.J."/>
            <person name="Chevrette M.G."/>
            <person name="De Carvalho L.P.S."/>
            <person name="Shen B."/>
        </authorList>
    </citation>
    <scope>NUCLEOTIDE SEQUENCE [LARGE SCALE GENOMIC DNA]</scope>
    <source>
        <strain evidence="3 4">NPDC059500</strain>
    </source>
</reference>
<dbReference type="Proteomes" id="UP001599756">
    <property type="component" value="Unassembled WGS sequence"/>
</dbReference>
<evidence type="ECO:0000259" key="1">
    <source>
        <dbReference type="Pfam" id="PF01609"/>
    </source>
</evidence>
<comment type="caution">
    <text evidence="3">The sequence shown here is derived from an EMBL/GenBank/DDBJ whole genome shotgun (WGS) entry which is preliminary data.</text>
</comment>
<dbReference type="InterPro" id="IPR025161">
    <property type="entry name" value="IS402-like_dom"/>
</dbReference>
<feature type="domain" description="Insertion element IS402-like" evidence="2">
    <location>
        <begin position="7"/>
        <end position="83"/>
    </location>
</feature>
<dbReference type="Pfam" id="PF01609">
    <property type="entry name" value="DDE_Tnp_1"/>
    <property type="match status" value="1"/>
</dbReference>
<proteinExistence type="predicted"/>